<reference evidence="2 3" key="1">
    <citation type="submission" date="2016-12" db="EMBL/GenBank/DDBJ databases">
        <title>Draft genome sequences of strains Salinicola socius SMB35, Salinicola sp. MH3R3-1 and Chromohalobacter sp. SMB17 from the Verkhnekamsk potash mining region of Russia.</title>
        <authorList>
            <person name="Mavrodi D.V."/>
            <person name="Olsson B.E."/>
            <person name="Korsakova E.S."/>
            <person name="Pyankova A."/>
            <person name="Mavrodi O.V."/>
            <person name="Plotnikova E.G."/>
        </authorList>
    </citation>
    <scope>NUCLEOTIDE SEQUENCE [LARGE SCALE GENOMIC DNA]</scope>
    <source>
        <strain evidence="2 3">SMB35</strain>
    </source>
</reference>
<organism evidence="2 3">
    <name type="scientific">Salinicola socius</name>
    <dbReference type="NCBI Taxonomy" id="404433"/>
    <lineage>
        <taxon>Bacteria</taxon>
        <taxon>Pseudomonadati</taxon>
        <taxon>Pseudomonadota</taxon>
        <taxon>Gammaproteobacteria</taxon>
        <taxon>Oceanospirillales</taxon>
        <taxon>Halomonadaceae</taxon>
        <taxon>Salinicola</taxon>
    </lineage>
</organism>
<dbReference type="STRING" id="404433.BTW07_12180"/>
<feature type="region of interest" description="Disordered" evidence="1">
    <location>
        <begin position="348"/>
        <end position="380"/>
    </location>
</feature>
<dbReference type="Gene3D" id="2.40.110.10">
    <property type="entry name" value="Butyryl-CoA Dehydrogenase, subunit A, domain 2"/>
    <property type="match status" value="1"/>
</dbReference>
<protein>
    <recommendedName>
        <fullName evidence="4">Acyl-CoA dehydrogenase</fullName>
    </recommendedName>
</protein>
<proteinExistence type="predicted"/>
<keyword evidence="3" id="KW-1185">Reference proteome</keyword>
<name>A0A1Q8SRG2_9GAMM</name>
<dbReference type="SUPFAM" id="SSF56645">
    <property type="entry name" value="Acyl-CoA dehydrogenase NM domain-like"/>
    <property type="match status" value="1"/>
</dbReference>
<evidence type="ECO:0000313" key="2">
    <source>
        <dbReference type="EMBL" id="OLO04029.1"/>
    </source>
</evidence>
<dbReference type="InterPro" id="IPR009100">
    <property type="entry name" value="AcylCoA_DH/oxidase_NM_dom_sf"/>
</dbReference>
<dbReference type="GO" id="GO:0016627">
    <property type="term" value="F:oxidoreductase activity, acting on the CH-CH group of donors"/>
    <property type="evidence" value="ECO:0007669"/>
    <property type="project" value="InterPro"/>
</dbReference>
<dbReference type="InterPro" id="IPR046373">
    <property type="entry name" value="Acyl-CoA_Oxase/DH_mid-dom_sf"/>
</dbReference>
<accession>A0A1Q8SRG2</accession>
<sequence>MHTPVSNELDMPSPDEVETLIQLAKEWPSPADEPEVLANRFAHLLTLQLDQLPLPAGGRTLERWQRLSNVASLDLGLAKLFEGHTDAMAILEEISRPRRYPATARWAVWAAEPPFARLTLAPRGPLPMADGDRVVLNGKKAWCSGAHAVTHALVTTWYETVPYLAAVDLAQPGVRLMQSGWSAVGMAATASIEVEFADVEATLVGGAEAYLQRPGFWHGGIGVAACWWGGAVRIGDTLLAATTSEEPHRLAHLGMVDVVLDNGASRLRDAAAWIDCHPHQNARHLALSVRAAIDDIVSTVIEHAGRALGAGPYCRDAAFARMVADLPVFVRQAHAERDLEAIGRSLQQRARQNSATGTEKACAPDDSGPKHCARQGWRLT</sequence>
<feature type="compositionally biased region" description="Polar residues" evidence="1">
    <location>
        <begin position="348"/>
        <end position="357"/>
    </location>
</feature>
<gene>
    <name evidence="2" type="ORF">BTW07_12180</name>
</gene>
<evidence type="ECO:0000256" key="1">
    <source>
        <dbReference type="SAM" id="MobiDB-lite"/>
    </source>
</evidence>
<dbReference type="EMBL" id="MSDO01000017">
    <property type="protein sequence ID" value="OLO04029.1"/>
    <property type="molecule type" value="Genomic_DNA"/>
</dbReference>
<dbReference type="Proteomes" id="UP000186878">
    <property type="component" value="Unassembled WGS sequence"/>
</dbReference>
<dbReference type="AlphaFoldDB" id="A0A1Q8SRG2"/>
<evidence type="ECO:0008006" key="4">
    <source>
        <dbReference type="Google" id="ProtNLM"/>
    </source>
</evidence>
<comment type="caution">
    <text evidence="2">The sequence shown here is derived from an EMBL/GenBank/DDBJ whole genome shotgun (WGS) entry which is preliminary data.</text>
</comment>
<evidence type="ECO:0000313" key="3">
    <source>
        <dbReference type="Proteomes" id="UP000186878"/>
    </source>
</evidence>